<dbReference type="EMBL" id="CT573213">
    <property type="protein sequence ID" value="CAJ65052.1"/>
    <property type="molecule type" value="Genomic_DNA"/>
</dbReference>
<dbReference type="STRING" id="326424.FRAAL6429"/>
<dbReference type="eggNOG" id="COG1215">
    <property type="taxonomic scope" value="Bacteria"/>
</dbReference>
<sequence>MSVPKKGHERGASVRTLEPTSLDLDTIEVDKLAKGITLSLLIPARGPEAARTLGEIIAQNRQRWMQERSVLDEIGVIVDPSSDGDEHDLVRIATDAGASWVVRGQSVLQRHAGREATITGGKAGAMRSLAYLAFGNRLIFHDADLESYDPYTVGVLAAATTAGNAPLFVNGSSRRVTGDGQPGGRTTEMLRSLLSKQLARYVPSITRTIQPLIGEFVIDADVFAALAFSRGYGVETSLKVLALDLLDYSDSLQVELPIKYQVGQHYHSLVKQFHEISFTIDVLEAYFQRRRVDPHVAIWQIADNYDLLFPGRTYALHRPPGYDETDFVPRMGFYQPLATAPAYQARLPEIKSARRVALDALERRMRTSA</sequence>
<accession>Q0RBX8</accession>
<protein>
    <recommendedName>
        <fullName evidence="3">Glucosyl-3-phosphoglycerate synthase</fullName>
    </recommendedName>
</protein>
<dbReference type="CAZy" id="GT2">
    <property type="family name" value="Glycosyltransferase Family 2"/>
</dbReference>
<reference evidence="1 2" key="1">
    <citation type="journal article" date="2007" name="Genome Res.">
        <title>Genome characteristics of facultatively symbiotic Frankia sp. strains reflect host range and host plant biogeography.</title>
        <authorList>
            <person name="Normand P."/>
            <person name="Lapierre P."/>
            <person name="Tisa L.S."/>
            <person name="Gogarten J.P."/>
            <person name="Alloisio N."/>
            <person name="Bagnarol E."/>
            <person name="Bassi C.A."/>
            <person name="Berry A.M."/>
            <person name="Bickhart D.M."/>
            <person name="Choisne N."/>
            <person name="Couloux A."/>
            <person name="Cournoyer B."/>
            <person name="Cruveiller S."/>
            <person name="Daubin V."/>
            <person name="Demange N."/>
            <person name="Francino M.P."/>
            <person name="Goltsman E."/>
            <person name="Huang Y."/>
            <person name="Kopp O.R."/>
            <person name="Labarre L."/>
            <person name="Lapidus A."/>
            <person name="Lavire C."/>
            <person name="Marechal J."/>
            <person name="Martinez M."/>
            <person name="Mastronunzio J.E."/>
            <person name="Mullin B.C."/>
            <person name="Niemann J."/>
            <person name="Pujic P."/>
            <person name="Rawnsley T."/>
            <person name="Rouy Z."/>
            <person name="Schenowitz C."/>
            <person name="Sellstedt A."/>
            <person name="Tavares F."/>
            <person name="Tomkins J.P."/>
            <person name="Vallenet D."/>
            <person name="Valverde C."/>
            <person name="Wall L.G."/>
            <person name="Wang Y."/>
            <person name="Medigue C."/>
            <person name="Benson D.R."/>
        </authorList>
    </citation>
    <scope>NUCLEOTIDE SEQUENCE [LARGE SCALE GENOMIC DNA]</scope>
    <source>
        <strain evidence="2">DSM 45986 / CECT 9034 / ACN14a</strain>
    </source>
</reference>
<name>Q0RBX8_FRAAA</name>
<organism evidence="1 2">
    <name type="scientific">Frankia alni (strain DSM 45986 / CECT 9034 / ACN14a)</name>
    <dbReference type="NCBI Taxonomy" id="326424"/>
    <lineage>
        <taxon>Bacteria</taxon>
        <taxon>Bacillati</taxon>
        <taxon>Actinomycetota</taxon>
        <taxon>Actinomycetes</taxon>
        <taxon>Frankiales</taxon>
        <taxon>Frankiaceae</taxon>
        <taxon>Frankia</taxon>
    </lineage>
</organism>
<dbReference type="SUPFAM" id="SSF53448">
    <property type="entry name" value="Nucleotide-diphospho-sugar transferases"/>
    <property type="match status" value="1"/>
</dbReference>
<dbReference type="CDD" id="cd00761">
    <property type="entry name" value="Glyco_tranf_GTA_type"/>
    <property type="match status" value="1"/>
</dbReference>
<dbReference type="AlphaFoldDB" id="Q0RBX8"/>
<proteinExistence type="predicted"/>
<dbReference type="Gene3D" id="3.90.550.10">
    <property type="entry name" value="Spore Coat Polysaccharide Biosynthesis Protein SpsA, Chain A"/>
    <property type="match status" value="1"/>
</dbReference>
<evidence type="ECO:0000313" key="1">
    <source>
        <dbReference type="EMBL" id="CAJ65052.1"/>
    </source>
</evidence>
<gene>
    <name evidence="1" type="ordered locus">FRAAL6429</name>
</gene>
<dbReference type="HOGENOM" id="CLU_777912_0_0_11"/>
<dbReference type="Proteomes" id="UP000000657">
    <property type="component" value="Chromosome"/>
</dbReference>
<evidence type="ECO:0008006" key="3">
    <source>
        <dbReference type="Google" id="ProtNLM"/>
    </source>
</evidence>
<dbReference type="KEGG" id="fal:FRAAL6429"/>
<dbReference type="InterPro" id="IPR029044">
    <property type="entry name" value="Nucleotide-diphossugar_trans"/>
</dbReference>
<evidence type="ECO:0000313" key="2">
    <source>
        <dbReference type="Proteomes" id="UP000000657"/>
    </source>
</evidence>
<keyword evidence="2" id="KW-1185">Reference proteome</keyword>